<keyword evidence="1" id="KW-0732">Signal</keyword>
<dbReference type="PANTHER" id="PTHR35038:SF8">
    <property type="entry name" value="C-TYPE POLYHEME CYTOCHROME OMCC"/>
    <property type="match status" value="1"/>
</dbReference>
<keyword evidence="3" id="KW-1185">Reference proteome</keyword>
<reference evidence="2 3" key="1">
    <citation type="submission" date="2017-04" db="EMBL/GenBank/DDBJ databases">
        <authorList>
            <consortium name="Geobacter pelophilus Genome Sequencing"/>
            <person name="Aoyagi T."/>
            <person name="Koike H."/>
            <person name="Hori T."/>
        </authorList>
    </citation>
    <scope>NUCLEOTIDE SEQUENCE [LARGE SCALE GENOMIC DNA]</scope>
    <source>
        <strain evidence="2 3">Drf2</strain>
    </source>
</reference>
<organism evidence="2 3">
    <name type="scientific">Geoanaerobacter pelophilus</name>
    <dbReference type="NCBI Taxonomy" id="60036"/>
    <lineage>
        <taxon>Bacteria</taxon>
        <taxon>Pseudomonadati</taxon>
        <taxon>Thermodesulfobacteriota</taxon>
        <taxon>Desulfuromonadia</taxon>
        <taxon>Geobacterales</taxon>
        <taxon>Geobacteraceae</taxon>
        <taxon>Geoanaerobacter</taxon>
    </lineage>
</organism>
<evidence type="ECO:0000313" key="2">
    <source>
        <dbReference type="EMBL" id="GAW68680.1"/>
    </source>
</evidence>
<dbReference type="Pfam" id="PF13447">
    <property type="entry name" value="Multi-haem_cyto"/>
    <property type="match status" value="2"/>
</dbReference>
<dbReference type="EMBL" id="BDQG01000001">
    <property type="protein sequence ID" value="GAW68680.1"/>
    <property type="molecule type" value="Genomic_DNA"/>
</dbReference>
<proteinExistence type="predicted"/>
<sequence>MNSRREISQRFTNDCMRRAASSGPSLFPSFLISIKEIPSVMWFTWSPFFNFEEVSMLQCLKKLAGGMALVLMLALPALAAESNCISCHKKVTPNIVKDFLEGEMGKSGSVDCFHCHGKEHQSAKDVAKVTMPTEKTCKQCHTKEHDQYASGKHAMAWVAMDAMPTNKIQPHAYIQGMKGCGGCHKVGIRDDKSRDEGRYGSPCNSCHTRHKFSKAEAKKPEACRTCHMGFDHPQWEMWSNSKHGSIYEMEGDTGRAPTCQTCHMGDGDHNVMTSWGFLALRLPEDDAEWMGYRVTILKGLGVLDAAGKPTPRLDLVKAGKVARLTKEEWQASRDKMVGVCTKCHSASYAKTSLGNADKMIKEADKLMAEAITIVADLYEKGIIKPQKGQPAYPDLLTFYDTRTPIEQTLYVMFLEHRMRAFQGAFHMNPDYVTWYGLAEMQKDLVEIKADAAAMIRESGHKK</sequence>
<dbReference type="Gene3D" id="1.20.850.10">
    <property type="entry name" value="Hydroxylamine Oxidoreductase, Chain A, domain 2"/>
    <property type="match status" value="1"/>
</dbReference>
<dbReference type="InterPro" id="IPR036280">
    <property type="entry name" value="Multihaem_cyt_sf"/>
</dbReference>
<protein>
    <submittedName>
        <fullName evidence="2">Cytochrome C</fullName>
    </submittedName>
</protein>
<accession>A0ABQ0MNQ7</accession>
<reference evidence="3" key="2">
    <citation type="submission" date="2017-05" db="EMBL/GenBank/DDBJ databases">
        <title>Draft genome sequence of Geobacter pelophilus, a iron(III)-reducing bacteria.</title>
        <authorList>
            <person name="Aoyagi T."/>
            <person name="Koike H."/>
            <person name="Morita T."/>
            <person name="Sato Y."/>
            <person name="Habe H."/>
            <person name="Hori T."/>
        </authorList>
    </citation>
    <scope>NUCLEOTIDE SEQUENCE [LARGE SCALE GENOMIC DNA]</scope>
    <source>
        <strain evidence="3">Drf2</strain>
    </source>
</reference>
<comment type="caution">
    <text evidence="2">The sequence shown here is derived from an EMBL/GenBank/DDBJ whole genome shotgun (WGS) entry which is preliminary data.</text>
</comment>
<dbReference type="Proteomes" id="UP000194153">
    <property type="component" value="Unassembled WGS sequence"/>
</dbReference>
<evidence type="ECO:0000313" key="3">
    <source>
        <dbReference type="Proteomes" id="UP000194153"/>
    </source>
</evidence>
<evidence type="ECO:0000256" key="1">
    <source>
        <dbReference type="ARBA" id="ARBA00022729"/>
    </source>
</evidence>
<dbReference type="Gene3D" id="1.10.780.10">
    <property type="entry name" value="Hydroxylamine Oxidoreductase, Chain A, domain 1"/>
    <property type="match status" value="1"/>
</dbReference>
<dbReference type="SUPFAM" id="SSF48695">
    <property type="entry name" value="Multiheme cytochromes"/>
    <property type="match status" value="1"/>
</dbReference>
<dbReference type="PANTHER" id="PTHR35038">
    <property type="entry name" value="DISSIMILATORY SULFITE REDUCTASE SIRA"/>
    <property type="match status" value="1"/>
</dbReference>
<gene>
    <name evidence="2" type="ORF">GPEL0_01r5123</name>
</gene>
<name>A0ABQ0MNQ7_9BACT</name>
<dbReference type="InterPro" id="IPR051829">
    <property type="entry name" value="Multiheme_Cytochr_ET"/>
</dbReference>